<dbReference type="PANTHER" id="PTHR43381:SF4">
    <property type="entry name" value="EUKARYOTIC TRANSLATION INITIATION FACTOR 5B"/>
    <property type="match status" value="1"/>
</dbReference>
<dbReference type="EMBL" id="LFWZ01000023">
    <property type="protein sequence ID" value="KON30727.1"/>
    <property type="molecule type" value="Genomic_DNA"/>
</dbReference>
<dbReference type="PROSITE" id="PS51722">
    <property type="entry name" value="G_TR_2"/>
    <property type="match status" value="1"/>
</dbReference>
<comment type="similarity">
    <text evidence="4">Belongs to the TRAFAC class translation factor GTPase superfamily. Classic translation factor GTPase family. IF-2 subfamily.</text>
</comment>
<evidence type="ECO:0000256" key="3">
    <source>
        <dbReference type="NCBIfam" id="TIGR00491"/>
    </source>
</evidence>
<sequence length="541" mass="59402">LVAITQRLVKDFKVAIRIPGLLVVDTPGHEAFANLRRRGGSVADVAILVVDAMHGFENQTYESVEILKARRTPFIVAANKIDLVHGWRSTPDALFMASYAGQERLVREDLDGRIYSMMGTLSRLGFRSDRFDRVRDFTRDIAIVPVSAKTGEGIGELLAVLIGLTQQYMRDRLQVTEGPARGTVLEVREEVGLGTTINAVIYDGVLRQEDTIVIGGREGPIVTSIRAILLPQPLDEIRDPRKRFNAIDEAHAAAGVKIAAPDLDDALAGAPLVAVSGDTALEGAIGEVASELERLRISTDKVGVVLKTDTLGSLEALTESLGARGVPIRLADIGDVSRREVLEAASVRYEEPLYGAVLAFNVKVLPDAEREARDQRVPVFWNDIIYNLMDDYVKWMEAEREAKARKEFEALVQPGKVEVMEGFVFRRAKPAIFGVRVLAGAIAPNVEMVNAQGEGLGRITQIQESGQAISKAEEGKEVAVSMPRPVVGRHIREGDALYVNVPEGDVRKLRERFPQRLTEAALEALGELVAIRRERDPLWAM</sequence>
<evidence type="ECO:0000256" key="1">
    <source>
        <dbReference type="ARBA" id="ARBA00022741"/>
    </source>
</evidence>
<comment type="caution">
    <text evidence="6">The sequence shown here is derived from an EMBL/GenBank/DDBJ whole genome shotgun (WGS) entry which is preliminary data.</text>
</comment>
<gene>
    <name evidence="6" type="ORF">AC482_03205</name>
</gene>
<evidence type="ECO:0000256" key="2">
    <source>
        <dbReference type="ARBA" id="ARBA00023134"/>
    </source>
</evidence>
<dbReference type="NCBIfam" id="NF003078">
    <property type="entry name" value="PRK04004.1"/>
    <property type="match status" value="1"/>
</dbReference>
<dbReference type="SUPFAM" id="SSF52156">
    <property type="entry name" value="Initiation factor IF2/eIF5b, domain 3"/>
    <property type="match status" value="1"/>
</dbReference>
<dbReference type="InterPro" id="IPR000795">
    <property type="entry name" value="T_Tr_GTP-bd_dom"/>
</dbReference>
<dbReference type="Pfam" id="PF00009">
    <property type="entry name" value="GTP_EFTU"/>
    <property type="match status" value="1"/>
</dbReference>
<dbReference type="InterPro" id="IPR023115">
    <property type="entry name" value="TIF_IF2_dom3"/>
</dbReference>
<dbReference type="GO" id="GO:0005737">
    <property type="term" value="C:cytoplasm"/>
    <property type="evidence" value="ECO:0007669"/>
    <property type="project" value="TreeGrafter"/>
</dbReference>
<dbReference type="AlphaFoldDB" id="A0A0M0BQ69"/>
<evidence type="ECO:0000256" key="4">
    <source>
        <dbReference type="RuleBase" id="RU000644"/>
    </source>
</evidence>
<organism evidence="6 7">
    <name type="scientific">miscellaneous Crenarchaeota group-15 archaeon DG-45</name>
    <dbReference type="NCBI Taxonomy" id="1685127"/>
    <lineage>
        <taxon>Archaea</taxon>
        <taxon>Candidatus Bathyarchaeota</taxon>
        <taxon>MCG-15</taxon>
    </lineage>
</organism>
<evidence type="ECO:0000259" key="5">
    <source>
        <dbReference type="PROSITE" id="PS51722"/>
    </source>
</evidence>
<keyword evidence="4" id="KW-0648">Protein biosynthesis</keyword>
<name>A0A0M0BQ69_9ARCH</name>
<proteinExistence type="inferred from homology"/>
<keyword evidence="2" id="KW-0342">GTP-binding</keyword>
<reference evidence="6 7" key="1">
    <citation type="submission" date="2015-06" db="EMBL/GenBank/DDBJ databases">
        <title>New insights into the roles of widespread benthic archaea in carbon and nitrogen cycling.</title>
        <authorList>
            <person name="Lazar C.S."/>
            <person name="Baker B.J."/>
            <person name="Seitz K.W."/>
            <person name="Hyde A.S."/>
            <person name="Dick G.J."/>
            <person name="Hinrichs K.-U."/>
            <person name="Teske A.P."/>
        </authorList>
    </citation>
    <scope>NUCLEOTIDE SEQUENCE [LARGE SCALE GENOMIC DNA]</scope>
    <source>
        <strain evidence="6">DG-45</strain>
    </source>
</reference>
<dbReference type="SUPFAM" id="SSF50447">
    <property type="entry name" value="Translation proteins"/>
    <property type="match status" value="1"/>
</dbReference>
<dbReference type="SUPFAM" id="SSF52540">
    <property type="entry name" value="P-loop containing nucleoside triphosphate hydrolases"/>
    <property type="match status" value="1"/>
</dbReference>
<dbReference type="InterPro" id="IPR029459">
    <property type="entry name" value="EFTU-type"/>
</dbReference>
<comment type="function">
    <text evidence="4">Function in general translation initiation by promoting the binding of the formylmethionine-tRNA to ribosomes. Seems to function along with eIF-2.</text>
</comment>
<dbReference type="Pfam" id="PF11987">
    <property type="entry name" value="IF-2"/>
    <property type="match status" value="1"/>
</dbReference>
<dbReference type="InterPro" id="IPR036925">
    <property type="entry name" value="TIF_IF2_dom3_sf"/>
</dbReference>
<dbReference type="NCBIfam" id="TIGR00491">
    <property type="entry name" value="aIF-2"/>
    <property type="match status" value="1"/>
</dbReference>
<dbReference type="GO" id="GO:0003743">
    <property type="term" value="F:translation initiation factor activity"/>
    <property type="evidence" value="ECO:0007669"/>
    <property type="project" value="UniProtKB-UniRule"/>
</dbReference>
<dbReference type="FunFam" id="2.40.30.10:FF:000013">
    <property type="entry name" value="eukaryotic translation initiation factor 5B"/>
    <property type="match status" value="1"/>
</dbReference>
<dbReference type="CDD" id="cd16266">
    <property type="entry name" value="IF2_aeIF5B_IV"/>
    <property type="match status" value="1"/>
</dbReference>
<accession>A0A0M0BQ69</accession>
<evidence type="ECO:0000313" key="6">
    <source>
        <dbReference type="EMBL" id="KON30727.1"/>
    </source>
</evidence>
<dbReference type="Proteomes" id="UP000037210">
    <property type="component" value="Unassembled WGS sequence"/>
</dbReference>
<feature type="non-terminal residue" evidence="6">
    <location>
        <position position="1"/>
    </location>
</feature>
<keyword evidence="4 6" id="KW-0396">Initiation factor</keyword>
<dbReference type="GO" id="GO:0003924">
    <property type="term" value="F:GTPase activity"/>
    <property type="evidence" value="ECO:0007669"/>
    <property type="project" value="InterPro"/>
</dbReference>
<dbReference type="Pfam" id="PF14578">
    <property type="entry name" value="GTP_EFTU_D4"/>
    <property type="match status" value="1"/>
</dbReference>
<dbReference type="InterPro" id="IPR015760">
    <property type="entry name" value="TIF_IF2"/>
</dbReference>
<dbReference type="InterPro" id="IPR027417">
    <property type="entry name" value="P-loop_NTPase"/>
</dbReference>
<dbReference type="GO" id="GO:0005525">
    <property type="term" value="F:GTP binding"/>
    <property type="evidence" value="ECO:0007669"/>
    <property type="project" value="UniProtKB-KW"/>
</dbReference>
<dbReference type="InterPro" id="IPR004544">
    <property type="entry name" value="TF_aIF-2_arc"/>
</dbReference>
<keyword evidence="1" id="KW-0547">Nucleotide-binding</keyword>
<dbReference type="Gene3D" id="3.40.50.10050">
    <property type="entry name" value="Translation initiation factor IF- 2, domain 3"/>
    <property type="match status" value="1"/>
</dbReference>
<evidence type="ECO:0000313" key="7">
    <source>
        <dbReference type="Proteomes" id="UP000037210"/>
    </source>
</evidence>
<protein>
    <recommendedName>
        <fullName evidence="3 4">Translation initiation factor IF-2</fullName>
    </recommendedName>
</protein>
<dbReference type="Gene3D" id="2.40.30.10">
    <property type="entry name" value="Translation factors"/>
    <property type="match status" value="2"/>
</dbReference>
<dbReference type="Gene3D" id="3.40.50.300">
    <property type="entry name" value="P-loop containing nucleotide triphosphate hydrolases"/>
    <property type="match status" value="1"/>
</dbReference>
<dbReference type="PATRIC" id="fig|1685127.3.peg.920"/>
<feature type="domain" description="Tr-type G" evidence="5">
    <location>
        <begin position="1"/>
        <end position="172"/>
    </location>
</feature>
<dbReference type="PANTHER" id="PTHR43381">
    <property type="entry name" value="TRANSLATION INITIATION FACTOR IF-2-RELATED"/>
    <property type="match status" value="1"/>
</dbReference>
<dbReference type="InterPro" id="IPR009000">
    <property type="entry name" value="Transl_B-barrel_sf"/>
</dbReference>
<dbReference type="CDD" id="cd03703">
    <property type="entry name" value="aeIF5B_II"/>
    <property type="match status" value="1"/>
</dbReference>